<evidence type="ECO:0000313" key="1">
    <source>
        <dbReference type="EMBL" id="KYC35374.1"/>
    </source>
</evidence>
<reference evidence="1 2" key="1">
    <citation type="journal article" date="2013" name="Genome Biol. Evol.">
        <title>Genomes of Stigonematalean cyanobacteria (subsection V) and the evolution of oxygenic photosynthesis from prokaryotes to plastids.</title>
        <authorList>
            <person name="Dagan T."/>
            <person name="Roettger M."/>
            <person name="Stucken K."/>
            <person name="Landan G."/>
            <person name="Koch R."/>
            <person name="Major P."/>
            <person name="Gould S.B."/>
            <person name="Goremykin V.V."/>
            <person name="Rippka R."/>
            <person name="Tandeau de Marsac N."/>
            <person name="Gugger M."/>
            <person name="Lockhart P.J."/>
            <person name="Allen J.F."/>
            <person name="Brune I."/>
            <person name="Maus I."/>
            <person name="Puhler A."/>
            <person name="Martin W.F."/>
        </authorList>
    </citation>
    <scope>NUCLEOTIDE SEQUENCE [LARGE SCALE GENOMIC DNA]</scope>
    <source>
        <strain evidence="1 2">PCC 7110</strain>
    </source>
</reference>
<dbReference type="Proteomes" id="UP000076925">
    <property type="component" value="Unassembled WGS sequence"/>
</dbReference>
<organism evidence="1 2">
    <name type="scientific">Scytonema hofmannii PCC 7110</name>
    <dbReference type="NCBI Taxonomy" id="128403"/>
    <lineage>
        <taxon>Bacteria</taxon>
        <taxon>Bacillati</taxon>
        <taxon>Cyanobacteriota</taxon>
        <taxon>Cyanophyceae</taxon>
        <taxon>Nostocales</taxon>
        <taxon>Scytonemataceae</taxon>
        <taxon>Scytonema</taxon>
    </lineage>
</organism>
<dbReference type="RefSeq" id="WP_017748111.1">
    <property type="nucleotide sequence ID" value="NZ_KQ976354.1"/>
</dbReference>
<keyword evidence="2" id="KW-1185">Reference proteome</keyword>
<comment type="caution">
    <text evidence="1">The sequence shown here is derived from an EMBL/GenBank/DDBJ whole genome shotgun (WGS) entry which is preliminary data.</text>
</comment>
<proteinExistence type="predicted"/>
<dbReference type="AlphaFoldDB" id="A0A139WSF6"/>
<sequence length="106" mass="12216">MTFAELDSQEYIAKKSIGDLSESYVQMLAIDEYLKNLYKKQLIAGFEYRVLKNESDVYDEDLDINAVKKINFGAFPCVWINITYKTGLFPKSEQVAIEEKFALISL</sequence>
<name>A0A139WSF6_9CYAN</name>
<dbReference type="EMBL" id="ANNX02000051">
    <property type="protein sequence ID" value="KYC35374.1"/>
    <property type="molecule type" value="Genomic_DNA"/>
</dbReference>
<accession>A0A139WSF6</accession>
<evidence type="ECO:0000313" key="2">
    <source>
        <dbReference type="Proteomes" id="UP000076925"/>
    </source>
</evidence>
<gene>
    <name evidence="1" type="ORF">WA1_05990</name>
</gene>
<protein>
    <submittedName>
        <fullName evidence="1">Uncharacterized protein</fullName>
    </submittedName>
</protein>